<dbReference type="FunFam" id="2.90.10.10:FF:000005">
    <property type="entry name" value="G-type lectin S-receptor-like serine/threonine-protein kinase"/>
    <property type="match status" value="1"/>
</dbReference>
<keyword evidence="3" id="KW-1003">Cell membrane</keyword>
<dbReference type="SMART" id="SM00220">
    <property type="entry name" value="S_TKc"/>
    <property type="match status" value="2"/>
</dbReference>
<dbReference type="PANTHER" id="PTHR27002:SF214">
    <property type="entry name" value="RECEPTOR-LIKE SERINE_THREONINE-PROTEIN KINASE"/>
    <property type="match status" value="1"/>
</dbReference>
<evidence type="ECO:0000256" key="14">
    <source>
        <dbReference type="SAM" id="Phobius"/>
    </source>
</evidence>
<comment type="caution">
    <text evidence="18">The sequence shown here is derived from an EMBL/GenBank/DDBJ whole genome shotgun (WGS) entry which is preliminary data.</text>
</comment>
<dbReference type="SMART" id="SM00108">
    <property type="entry name" value="B_lectin"/>
    <property type="match status" value="1"/>
</dbReference>
<keyword evidence="14" id="KW-0812">Transmembrane</keyword>
<keyword evidence="9" id="KW-0067">ATP-binding</keyword>
<feature type="domain" description="Protein kinase" evidence="15">
    <location>
        <begin position="1172"/>
        <end position="1450"/>
    </location>
</feature>
<reference evidence="18" key="1">
    <citation type="submission" date="2018-01" db="EMBL/GenBank/DDBJ databases">
        <authorList>
            <person name="Mao J.F."/>
        </authorList>
    </citation>
    <scope>NUCLEOTIDE SEQUENCE</scope>
    <source>
        <strain evidence="18">Huo1</strain>
        <tissue evidence="18">Leaf</tissue>
    </source>
</reference>
<evidence type="ECO:0000256" key="5">
    <source>
        <dbReference type="ARBA" id="ARBA00022679"/>
    </source>
</evidence>
<comment type="subcellular location">
    <subcellularLocation>
        <location evidence="1">Cell membrane</location>
        <topology evidence="1">Single-pass type I membrane protein</topology>
    </subcellularLocation>
</comment>
<comment type="catalytic activity">
    <reaction evidence="13">
        <text>L-seryl-[protein] + ATP = O-phospho-L-seryl-[protein] + ADP + H(+)</text>
        <dbReference type="Rhea" id="RHEA:17989"/>
        <dbReference type="Rhea" id="RHEA-COMP:9863"/>
        <dbReference type="Rhea" id="RHEA-COMP:11604"/>
        <dbReference type="ChEBI" id="CHEBI:15378"/>
        <dbReference type="ChEBI" id="CHEBI:29999"/>
        <dbReference type="ChEBI" id="CHEBI:30616"/>
        <dbReference type="ChEBI" id="CHEBI:83421"/>
        <dbReference type="ChEBI" id="CHEBI:456216"/>
        <dbReference type="EC" id="2.7.11.1"/>
    </reaction>
</comment>
<keyword evidence="11" id="KW-0325">Glycoprotein</keyword>
<evidence type="ECO:0000256" key="12">
    <source>
        <dbReference type="ARBA" id="ARBA00047899"/>
    </source>
</evidence>
<evidence type="ECO:0000256" key="9">
    <source>
        <dbReference type="ARBA" id="ARBA00022840"/>
    </source>
</evidence>
<dbReference type="InterPro" id="IPR008271">
    <property type="entry name" value="Ser/Thr_kinase_AS"/>
</dbReference>
<evidence type="ECO:0000256" key="4">
    <source>
        <dbReference type="ARBA" id="ARBA00022527"/>
    </source>
</evidence>
<dbReference type="GO" id="GO:0005886">
    <property type="term" value="C:plasma membrane"/>
    <property type="evidence" value="ECO:0007669"/>
    <property type="project" value="UniProtKB-SubCell"/>
</dbReference>
<evidence type="ECO:0000259" key="17">
    <source>
        <dbReference type="PROSITE" id="PS50948"/>
    </source>
</evidence>
<evidence type="ECO:0000259" key="15">
    <source>
        <dbReference type="PROSITE" id="PS50011"/>
    </source>
</evidence>
<dbReference type="Gene3D" id="2.90.10.10">
    <property type="entry name" value="Bulb-type lectin domain"/>
    <property type="match status" value="1"/>
</dbReference>
<dbReference type="InterPro" id="IPR000719">
    <property type="entry name" value="Prot_kinase_dom"/>
</dbReference>
<dbReference type="InterPro" id="IPR036426">
    <property type="entry name" value="Bulb-type_lectin_dom_sf"/>
</dbReference>
<feature type="domain" description="Apple" evidence="17">
    <location>
        <begin position="260"/>
        <end position="343"/>
    </location>
</feature>
<feature type="domain" description="Protein kinase" evidence="15">
    <location>
        <begin position="414"/>
        <end position="692"/>
    </location>
</feature>
<feature type="domain" description="Bulb-type lectin" evidence="16">
    <location>
        <begin position="704"/>
        <end position="824"/>
    </location>
</feature>
<keyword evidence="6" id="KW-0732">Signal</keyword>
<keyword evidence="14" id="KW-0472">Membrane</keyword>
<evidence type="ECO:0000256" key="8">
    <source>
        <dbReference type="ARBA" id="ARBA00022777"/>
    </source>
</evidence>
<dbReference type="Pfam" id="PF08276">
    <property type="entry name" value="PAN_2"/>
    <property type="match status" value="2"/>
</dbReference>
<keyword evidence="10" id="KW-1015">Disulfide bond</keyword>
<evidence type="ECO:0000256" key="11">
    <source>
        <dbReference type="ARBA" id="ARBA00023180"/>
    </source>
</evidence>
<dbReference type="InterPro" id="IPR001480">
    <property type="entry name" value="Bulb-type_lectin_dom"/>
</dbReference>
<evidence type="ECO:0000256" key="3">
    <source>
        <dbReference type="ARBA" id="ARBA00022475"/>
    </source>
</evidence>
<dbReference type="SMART" id="SM00473">
    <property type="entry name" value="PAN_AP"/>
    <property type="match status" value="2"/>
</dbReference>
<dbReference type="GO" id="GO:0048544">
    <property type="term" value="P:recognition of pollen"/>
    <property type="evidence" value="ECO:0007669"/>
    <property type="project" value="InterPro"/>
</dbReference>
<evidence type="ECO:0000256" key="7">
    <source>
        <dbReference type="ARBA" id="ARBA00022741"/>
    </source>
</evidence>
<dbReference type="CDD" id="cd01098">
    <property type="entry name" value="PAN_AP_plant"/>
    <property type="match status" value="2"/>
</dbReference>
<dbReference type="SUPFAM" id="SSF56112">
    <property type="entry name" value="Protein kinase-like (PK-like)"/>
    <property type="match status" value="2"/>
</dbReference>
<dbReference type="SUPFAM" id="SSF51110">
    <property type="entry name" value="alpha-D-mannose-specific plant lectins"/>
    <property type="match status" value="1"/>
</dbReference>
<dbReference type="Proteomes" id="UP000298416">
    <property type="component" value="Unassembled WGS sequence"/>
</dbReference>
<dbReference type="FunFam" id="3.30.200.20:FF:000195">
    <property type="entry name" value="G-type lectin S-receptor-like serine/threonine-protein kinase"/>
    <property type="match status" value="2"/>
</dbReference>
<dbReference type="PROSITE" id="PS50011">
    <property type="entry name" value="PROTEIN_KINASE_DOM"/>
    <property type="match status" value="2"/>
</dbReference>
<evidence type="ECO:0000256" key="10">
    <source>
        <dbReference type="ARBA" id="ARBA00023157"/>
    </source>
</evidence>
<dbReference type="Pfam" id="PF07714">
    <property type="entry name" value="PK_Tyr_Ser-Thr"/>
    <property type="match status" value="2"/>
</dbReference>
<dbReference type="InterPro" id="IPR003609">
    <property type="entry name" value="Pan_app"/>
</dbReference>
<accession>A0A8X8Y076</accession>
<gene>
    <name evidence="18" type="ORF">SASPL_117258</name>
</gene>
<dbReference type="Gene3D" id="3.30.200.20">
    <property type="entry name" value="Phosphorylase Kinase, domain 1"/>
    <property type="match status" value="2"/>
</dbReference>
<keyword evidence="7" id="KW-0547">Nucleotide-binding</keyword>
<dbReference type="CDD" id="cd14066">
    <property type="entry name" value="STKc_IRAK"/>
    <property type="match status" value="2"/>
</dbReference>
<protein>
    <recommendedName>
        <fullName evidence="2">non-specific serine/threonine protein kinase</fullName>
        <ecNumber evidence="2">2.7.11.1</ecNumber>
    </recommendedName>
</protein>
<evidence type="ECO:0000313" key="19">
    <source>
        <dbReference type="Proteomes" id="UP000298416"/>
    </source>
</evidence>
<dbReference type="EMBL" id="PNBA02000006">
    <property type="protein sequence ID" value="KAG6420721.1"/>
    <property type="molecule type" value="Genomic_DNA"/>
</dbReference>
<dbReference type="PROSITE" id="PS00108">
    <property type="entry name" value="PROTEIN_KINASE_ST"/>
    <property type="match status" value="2"/>
</dbReference>
<dbReference type="Gene3D" id="1.10.510.10">
    <property type="entry name" value="Transferase(Phosphotransferase) domain 1"/>
    <property type="match status" value="2"/>
</dbReference>
<dbReference type="GO" id="GO:0004674">
    <property type="term" value="F:protein serine/threonine kinase activity"/>
    <property type="evidence" value="ECO:0007669"/>
    <property type="project" value="UniProtKB-KW"/>
</dbReference>
<evidence type="ECO:0000256" key="2">
    <source>
        <dbReference type="ARBA" id="ARBA00012513"/>
    </source>
</evidence>
<keyword evidence="14" id="KW-1133">Transmembrane helix</keyword>
<dbReference type="InterPro" id="IPR011009">
    <property type="entry name" value="Kinase-like_dom_sf"/>
</dbReference>
<feature type="domain" description="Apple" evidence="17">
    <location>
        <begin position="1011"/>
        <end position="1093"/>
    </location>
</feature>
<keyword evidence="8" id="KW-0418">Kinase</keyword>
<proteinExistence type="predicted"/>
<feature type="transmembrane region" description="Helical" evidence="14">
    <location>
        <begin position="361"/>
        <end position="383"/>
    </location>
</feature>
<evidence type="ECO:0000256" key="13">
    <source>
        <dbReference type="ARBA" id="ARBA00048679"/>
    </source>
</evidence>
<feature type="transmembrane region" description="Helical" evidence="14">
    <location>
        <begin position="1109"/>
        <end position="1132"/>
    </location>
</feature>
<dbReference type="Pfam" id="PF00954">
    <property type="entry name" value="S_locus_glycop"/>
    <property type="match status" value="2"/>
</dbReference>
<dbReference type="PROSITE" id="PS50927">
    <property type="entry name" value="BULB_LECTIN"/>
    <property type="match status" value="1"/>
</dbReference>
<keyword evidence="5" id="KW-0808">Transferase</keyword>
<organism evidence="18">
    <name type="scientific">Salvia splendens</name>
    <name type="common">Scarlet sage</name>
    <dbReference type="NCBI Taxonomy" id="180675"/>
    <lineage>
        <taxon>Eukaryota</taxon>
        <taxon>Viridiplantae</taxon>
        <taxon>Streptophyta</taxon>
        <taxon>Embryophyta</taxon>
        <taxon>Tracheophyta</taxon>
        <taxon>Spermatophyta</taxon>
        <taxon>Magnoliopsida</taxon>
        <taxon>eudicotyledons</taxon>
        <taxon>Gunneridae</taxon>
        <taxon>Pentapetalae</taxon>
        <taxon>asterids</taxon>
        <taxon>lamiids</taxon>
        <taxon>Lamiales</taxon>
        <taxon>Lamiaceae</taxon>
        <taxon>Nepetoideae</taxon>
        <taxon>Mentheae</taxon>
        <taxon>Salviinae</taxon>
        <taxon>Salvia</taxon>
        <taxon>Salvia subgen. Calosphace</taxon>
        <taxon>core Calosphace</taxon>
    </lineage>
</organism>
<evidence type="ECO:0000256" key="6">
    <source>
        <dbReference type="ARBA" id="ARBA00022729"/>
    </source>
</evidence>
<dbReference type="FunFam" id="1.10.510.10:FF:000060">
    <property type="entry name" value="G-type lectin S-receptor-like serine/threonine-protein kinase"/>
    <property type="match status" value="2"/>
</dbReference>
<evidence type="ECO:0000256" key="1">
    <source>
        <dbReference type="ARBA" id="ARBA00004251"/>
    </source>
</evidence>
<dbReference type="Pfam" id="PF01453">
    <property type="entry name" value="B_lectin"/>
    <property type="match status" value="1"/>
</dbReference>
<keyword evidence="19" id="KW-1185">Reference proteome</keyword>
<evidence type="ECO:0000259" key="16">
    <source>
        <dbReference type="PROSITE" id="PS50927"/>
    </source>
</evidence>
<dbReference type="CDD" id="cd00028">
    <property type="entry name" value="B_lectin"/>
    <property type="match status" value="1"/>
</dbReference>
<name>A0A8X8Y076_SALSN</name>
<dbReference type="PROSITE" id="PS50948">
    <property type="entry name" value="PAN"/>
    <property type="match status" value="2"/>
</dbReference>
<keyword evidence="4" id="KW-0723">Serine/threonine-protein kinase</keyword>
<dbReference type="InterPro" id="IPR000858">
    <property type="entry name" value="S_locus_glycoprot_dom"/>
</dbReference>
<evidence type="ECO:0000313" key="18">
    <source>
        <dbReference type="EMBL" id="KAG6420721.1"/>
    </source>
</evidence>
<reference evidence="18" key="2">
    <citation type="submission" date="2020-08" db="EMBL/GenBank/DDBJ databases">
        <title>Plant Genome Project.</title>
        <authorList>
            <person name="Zhang R.-G."/>
        </authorList>
    </citation>
    <scope>NUCLEOTIDE SEQUENCE</scope>
    <source>
        <strain evidence="18">Huo1</strain>
        <tissue evidence="18">Leaf</tissue>
    </source>
</reference>
<comment type="catalytic activity">
    <reaction evidence="12">
        <text>L-threonyl-[protein] + ATP = O-phospho-L-threonyl-[protein] + ADP + H(+)</text>
        <dbReference type="Rhea" id="RHEA:46608"/>
        <dbReference type="Rhea" id="RHEA-COMP:11060"/>
        <dbReference type="Rhea" id="RHEA-COMP:11605"/>
        <dbReference type="ChEBI" id="CHEBI:15378"/>
        <dbReference type="ChEBI" id="CHEBI:30013"/>
        <dbReference type="ChEBI" id="CHEBI:30616"/>
        <dbReference type="ChEBI" id="CHEBI:61977"/>
        <dbReference type="ChEBI" id="CHEBI:456216"/>
        <dbReference type="EC" id="2.7.11.1"/>
    </reaction>
</comment>
<dbReference type="EC" id="2.7.11.1" evidence="2"/>
<sequence length="1487" mass="166653">MAIKILFAAFYFSINLKQSNGASTLSAGQSLVDDGQVLPSPSQVFELGFFSPGSSTARFLGIRYTATPDVVVWVANRQHPLIALNGETETPNVNVLTSWKSDNDPSPGEFIFGIVNSGLSQIITTTGKERRYRAIYWDGHFPGFPDSVDATWNAEIGSSGGKLLSIFQPLKQSVHTRLIMNSSGSFQRFVMDERGGGWVLMITSPRDSCDNYGWCGVNGVCRIYKTPECECLRGFKPKSDKEWRLFDWRSGCSRNPPLDCPKQDGFLKIQGFKFPDSLSFQLNTSMSIEECRDQCLKNCNCTAYADPYFRNGTNCLMWFGDLIDIREQAVNARDGPSVYIRVAATELDSAKKAKGSAKTKFILIAVITTMLVLVSCLGGLLTWRCRKQGYRKASEELELPLFDLATIIAATNNFSRENMLGEGGFGPVYKGNLSAGQVVAVKRMSRYSGQGDEEFKNEIILISNLQHRNLVRILGYCIEGEEKMLVYEYMLNKSLDYYIFDEERGFLLDWSKRFEIIMGIARGLMYLHHDSRLKIIHRDLKTSNILLDKSLNAKISDFGIARMFAGDQTAARTKRVVGTYGYMAPEYAFDGKFSMKSDVFSMGVVILEIVSGKRNRGFKCALGYQNLLEQAWLLWKENRELELMDPCYNKSYVEWQVRRCIQVGLLCVQNAAEERPMMPSVVLMLSSEDTVLPQPKRPAFFMQNDKLSSNQTLADGDFLISPSQTFELGFFSPGSSTSRFLGIRYKATPDIVVWVANRQNPITGLNGVLTLSATGNLILTSAQGPAIWSSNSSTAESNPVLQLLNSGNLVVALNSSYIWQSFDHPGDTRLPGMTLVQDLSTGDGKYLTSWKSGDDPSMGEFSYKIQNLGLSQTIIAKGKEILNRVVFWNGNFVGYPTSQDPAWRVEVVTNKGRLVSVHQPYYDSVHARLTMNYSGFLQRYVMNERKDGWILMIALPNDQCDGYDVCGSNGICKIYENPVCECLRGFHPASESEWSVFEWRGGCTRNLSLDCQTEEGFLEVKGIKFPDSLNFQLNTSMTSEECRAECFKNCNCTAYADPFFSNGSSCMMWFGDLIDMREYTTQSGPAPSIHIRVPISELDNEGKGLSRKAIIVIATLSTLAMLILGVAVWGVFMRIRRNRRGYIKRLDSKMAAEELELPIFDLATIEAATDSFSEQNLIGQGGFGPVYKGNLSAGVVIAVKRMSKISGQGHEEFTTEINLIAKLQHRNLVRILGCCVEGEEKMLIYEYMINRSLDHFIFDQRRRALLNWPKRFEIIMGIVRGLLYLHHDSRLNVIHRDLKTSNILLDENLNAKISDFGLARMFEGDQTISTTTRVVGTYGYMAPEYAFDGKFSIKSDIYSLGVMILEIVSGQKNRGFKHPSCYKNLLEQAWHFCKEGRELEMMDPCYKNSYVESQVKRCIQVGSLCVQNVAEERPMMPAVVLMLSTEDAVLPQPRKPGFFLHGDSSISHSNASGSTGGAVTITDIEAR</sequence>
<dbReference type="PANTHER" id="PTHR27002">
    <property type="entry name" value="RECEPTOR-LIKE SERINE/THREONINE-PROTEIN KINASE SD1-8"/>
    <property type="match status" value="1"/>
</dbReference>
<dbReference type="GO" id="GO:0005524">
    <property type="term" value="F:ATP binding"/>
    <property type="evidence" value="ECO:0007669"/>
    <property type="project" value="UniProtKB-KW"/>
</dbReference>
<dbReference type="InterPro" id="IPR001245">
    <property type="entry name" value="Ser-Thr/Tyr_kinase_cat_dom"/>
</dbReference>